<reference evidence="1 2" key="1">
    <citation type="submission" date="2013-12" db="EMBL/GenBank/DDBJ databases">
        <title>The complete genome sequence of Methanobacterium sp. BRM9.</title>
        <authorList>
            <consortium name="Pastoral Greenhouse Gas Research Consortium"/>
            <person name="Kelly W.J."/>
            <person name="Leahy S.C."/>
            <person name="Perry R."/>
            <person name="Li D."/>
            <person name="Altermann E."/>
            <person name="Lambie S.C."/>
            <person name="Attwood G.T."/>
        </authorList>
    </citation>
    <scope>NUCLEOTIDE SEQUENCE [LARGE SCALE GENOMIC DNA]</scope>
    <source>
        <strain evidence="1 2">BRM9</strain>
    </source>
</reference>
<proteinExistence type="predicted"/>
<dbReference type="KEGG" id="mfc:BRM9_2359"/>
<gene>
    <name evidence="1" type="ORF">BRM9_2359</name>
</gene>
<dbReference type="Proteomes" id="UP000029661">
    <property type="component" value="Chromosome"/>
</dbReference>
<dbReference type="STRING" id="2162.BRM9_2359"/>
<dbReference type="OrthoDB" id="68278at2157"/>
<protein>
    <submittedName>
        <fullName evidence="1">Uncharacterized protein</fullName>
    </submittedName>
</protein>
<sequence>MSLVINTTTPEGIVLAADSRQSYRNMKGMARIGSENAIKIFQINQRIGVGITGLAFLPEGGVQKNISQYIEEFRRSSKVKKMGVKDVVWKLHSLFNDKYHWKEQMDQIKANIQNDLNSKGCTILQMEMDDQSLKFSFRTPQGTIENGMARADPIEILVAGYNPDGSHQVFSATIPGDVQELRDSAKAGMEYGSSWLGQGDVAARIVLGFDGRIQNVDFVKEAIQDQGEQLIMTQLRGLEYAIQWGTMTLQDAIDFATLMIQTTSAIQRFSDGINADPGDMPGVGGPIDVAVITPDHGFVWVKKKKLRFDDHQVDLDNEPLL</sequence>
<evidence type="ECO:0000313" key="2">
    <source>
        <dbReference type="Proteomes" id="UP000029661"/>
    </source>
</evidence>
<dbReference type="GeneID" id="24793533"/>
<organism evidence="1 2">
    <name type="scientific">Methanobacterium formicicum</name>
    <dbReference type="NCBI Taxonomy" id="2162"/>
    <lineage>
        <taxon>Archaea</taxon>
        <taxon>Methanobacteriati</taxon>
        <taxon>Methanobacteriota</taxon>
        <taxon>Methanomada group</taxon>
        <taxon>Methanobacteria</taxon>
        <taxon>Methanobacteriales</taxon>
        <taxon>Methanobacteriaceae</taxon>
        <taxon>Methanobacterium</taxon>
    </lineage>
</organism>
<dbReference type="AlphaFoldDB" id="A0A089ZVW8"/>
<evidence type="ECO:0000313" key="1">
    <source>
        <dbReference type="EMBL" id="AIS33159.1"/>
    </source>
</evidence>
<dbReference type="EMBL" id="CP006933">
    <property type="protein sequence ID" value="AIS33159.1"/>
    <property type="molecule type" value="Genomic_DNA"/>
</dbReference>
<dbReference type="Gene3D" id="3.60.20.10">
    <property type="entry name" value="Glutamine Phosphoribosylpyrophosphate, subunit 1, domain 1"/>
    <property type="match status" value="1"/>
</dbReference>
<dbReference type="InterPro" id="IPR029055">
    <property type="entry name" value="Ntn_hydrolases_N"/>
</dbReference>
<dbReference type="RefSeq" id="WP_048085851.1">
    <property type="nucleotide sequence ID" value="NZ_CP006933.1"/>
</dbReference>
<accession>A0A089ZVW8</accession>
<name>A0A089ZVW8_METFO</name>